<organism evidence="2 3">
    <name type="scientific">Halomonas urmiana</name>
    <dbReference type="NCBI Taxonomy" id="490901"/>
    <lineage>
        <taxon>Bacteria</taxon>
        <taxon>Pseudomonadati</taxon>
        <taxon>Pseudomonadota</taxon>
        <taxon>Gammaproteobacteria</taxon>
        <taxon>Oceanospirillales</taxon>
        <taxon>Halomonadaceae</taxon>
        <taxon>Halomonas</taxon>
    </lineage>
</organism>
<dbReference type="InterPro" id="IPR012334">
    <property type="entry name" value="Pectin_lyas_fold"/>
</dbReference>
<dbReference type="EMBL" id="VBUI01000004">
    <property type="protein sequence ID" value="TLF52877.1"/>
    <property type="molecule type" value="Genomic_DNA"/>
</dbReference>
<name>A0A5R8MLI0_9GAMM</name>
<dbReference type="RefSeq" id="WP_138179737.1">
    <property type="nucleotide sequence ID" value="NZ_VBUI01000004.1"/>
</dbReference>
<reference evidence="2 3" key="1">
    <citation type="journal article" date="2007" name="Int. J. Syst. Evol. Microbiol.">
        <title>Halomonas saccharevitans sp. nov., Halomonas arcis sp. nov. and Halomonas subterranea sp. nov., halophilic bacteria isolated from hypersaline environments of China.</title>
        <authorList>
            <person name="Xu X.W."/>
            <person name="Wu Y.H."/>
            <person name="Zhou Z."/>
            <person name="Wang C.S."/>
            <person name="Zhou Y.G."/>
            <person name="Zhang H.B."/>
            <person name="Wang Y."/>
            <person name="Wu M."/>
        </authorList>
    </citation>
    <scope>NUCLEOTIDE SEQUENCE [LARGE SCALE GENOMIC DNA]</scope>
    <source>
        <strain evidence="2 3">TBZ3</strain>
    </source>
</reference>
<proteinExistence type="predicted"/>
<evidence type="ECO:0000313" key="2">
    <source>
        <dbReference type="EMBL" id="TLF52877.1"/>
    </source>
</evidence>
<keyword evidence="3" id="KW-1185">Reference proteome</keyword>
<dbReference type="Pfam" id="PF20129">
    <property type="entry name" value="DUF6519"/>
    <property type="match status" value="2"/>
</dbReference>
<evidence type="ECO:0008006" key="4">
    <source>
        <dbReference type="Google" id="ProtNLM"/>
    </source>
</evidence>
<gene>
    <name evidence="2" type="ORF">FEI13_04020</name>
</gene>
<sequence length="1071" mass="113378">MSFDLSRVRFDARRDFLGVVMQQGRVQLDADWNEWVAQLARRLQAGTLDTLGGNAVPRITPEGFRIEASGGALTIGVGRIYVDGLLAENHGGPPEAWASRLAEAVGTAPLDYSDQPYYPEPPALPEGPGPHLVYADVWQREVTAVIDPTLIEPAVGVETTGRLQTVWQVKVLPEVGDIGCTTDPADIPGWPAAIAPSGARLITATAATTPEPDPCRVPPQAGYRGLENQLYRVEVHTGGALGSATFKWSRDNASVASRVTHINPARTRITVESLGRDEVLGFHAGDWVEVTDDWRELHGLPGELRRIRPGDGVDATARTLEFDVALTDGWFPVDGQDATDATRHTRVRRWDQSGQVRLEDGSPLAGHDLDAPGSSGEISIPPAGTRLLLEHGILVEFDLDPAGSDFHSGDHWVFTARSEQADIERLDRAPPLGIHHHYARLALVSFPDDETDCRTLWPPLPADESCACTICVSAEGHNDGTATIQQAIDAIKDSGGTLCLGIGRYAIDTPLDVHDARSLRIRGQGWATLLVGQRPGTLLDVADGTGVAVEDFTVIGVASEGVTPLMAVRDTIDFRAEHLNVLGLAATNDATSVAIGLTGNLLGVRIEACALVAERGIARVAGGDRDYLLTGELHIARNLILADRRGISLDGLCLHYASTRLEGNLALLGREAAIVATGATLPGSPLAITDNVIHTLGDGIRAGVDALAIEGNDITGQQGSGDGIVLEKGLDPIALDGVRVCRNRLRTLGGHAIVVTHRLEEAVVADNHIDGIGLGALVMSEGGAAGQLRLSGNHCDRLGLAVSGDDLAFAALQLVRVERGEVLDNVLAHVARQAVASPAIDALRAVGVGQLRIAGNRFHGIGPDRSAGPIVAARLLLPLDHLVFADNSIDRLGDDDPSPSLAEWRALEITPTPRRSPRYRAAAAFVMAERDTDAAAAARAAPAYVVTDTLVSALPVAVGQVSIRGNRLRAHFSSTPLIRCASVDTCLFADNVCEAIVEEGAKEPLLGQLSARALNASHNRLIAPGDFQTLWLFPVGHQQAIVIGNTSTGPIDVPTGSPVPPDITLTNLIGI</sequence>
<dbReference type="InterPro" id="IPR011050">
    <property type="entry name" value="Pectin_lyase_fold/virulence"/>
</dbReference>
<dbReference type="SUPFAM" id="SSF51126">
    <property type="entry name" value="Pectin lyase-like"/>
    <property type="match status" value="1"/>
</dbReference>
<dbReference type="Proteomes" id="UP000306973">
    <property type="component" value="Unassembled WGS sequence"/>
</dbReference>
<protein>
    <recommendedName>
        <fullName evidence="4">Right-handed parallel beta-helix repeat-containing protein</fullName>
    </recommendedName>
</protein>
<dbReference type="OrthoDB" id="134981at2"/>
<accession>A0A5R8MLI0</accession>
<comment type="caution">
    <text evidence="2">The sequence shown here is derived from an EMBL/GenBank/DDBJ whole genome shotgun (WGS) entry which is preliminary data.</text>
</comment>
<dbReference type="InterPro" id="IPR045392">
    <property type="entry name" value="DUF6519"/>
</dbReference>
<dbReference type="InterPro" id="IPR006626">
    <property type="entry name" value="PbH1"/>
</dbReference>
<feature type="region of interest" description="Disordered" evidence="1">
    <location>
        <begin position="348"/>
        <end position="374"/>
    </location>
</feature>
<evidence type="ECO:0000256" key="1">
    <source>
        <dbReference type="SAM" id="MobiDB-lite"/>
    </source>
</evidence>
<dbReference type="Gene3D" id="2.160.20.10">
    <property type="entry name" value="Single-stranded right-handed beta-helix, Pectin lyase-like"/>
    <property type="match status" value="1"/>
</dbReference>
<dbReference type="SMART" id="SM00710">
    <property type="entry name" value="PbH1"/>
    <property type="match status" value="6"/>
</dbReference>
<evidence type="ECO:0000313" key="3">
    <source>
        <dbReference type="Proteomes" id="UP000306973"/>
    </source>
</evidence>
<dbReference type="AlphaFoldDB" id="A0A5R8MLI0"/>